<evidence type="ECO:0000256" key="4">
    <source>
        <dbReference type="ARBA" id="ARBA00023136"/>
    </source>
</evidence>
<reference evidence="7 8" key="1">
    <citation type="journal article" date="2019" name="Sci. Rep.">
        <title>Comparative genomics of chytrid fungi reveal insights into the obligate biotrophic and pathogenic lifestyle of Synchytrium endobioticum.</title>
        <authorList>
            <person name="van de Vossenberg B.T.L.H."/>
            <person name="Warris S."/>
            <person name="Nguyen H.D.T."/>
            <person name="van Gent-Pelzer M.P.E."/>
            <person name="Joly D.L."/>
            <person name="van de Geest H.C."/>
            <person name="Bonants P.J.M."/>
            <person name="Smith D.S."/>
            <person name="Levesque C.A."/>
            <person name="van der Lee T.A.J."/>
        </authorList>
    </citation>
    <scope>NUCLEOTIDE SEQUENCE [LARGE SCALE GENOMIC DNA]</scope>
    <source>
        <strain evidence="7 8">CBS 675.73</strain>
    </source>
</reference>
<keyword evidence="2" id="KW-0812">Transmembrane</keyword>
<evidence type="ECO:0000256" key="5">
    <source>
        <dbReference type="ARBA" id="ARBA00023242"/>
    </source>
</evidence>
<evidence type="ECO:0000313" key="7">
    <source>
        <dbReference type="EMBL" id="TPX74317.1"/>
    </source>
</evidence>
<dbReference type="OrthoDB" id="77878at2759"/>
<comment type="caution">
    <text evidence="7">The sequence shown here is derived from an EMBL/GenBank/DDBJ whole genome shotgun (WGS) entry which is preliminary data.</text>
</comment>
<dbReference type="PANTHER" id="PTHR12265:SF30">
    <property type="entry name" value="TRANSMEMBRANE PROTEIN 53"/>
    <property type="match status" value="1"/>
</dbReference>
<keyword evidence="3" id="KW-1133">Transmembrane helix</keyword>
<evidence type="ECO:0000256" key="2">
    <source>
        <dbReference type="ARBA" id="ARBA00022692"/>
    </source>
</evidence>
<organism evidence="7 8">
    <name type="scientific">Chytriomyces confervae</name>
    <dbReference type="NCBI Taxonomy" id="246404"/>
    <lineage>
        <taxon>Eukaryota</taxon>
        <taxon>Fungi</taxon>
        <taxon>Fungi incertae sedis</taxon>
        <taxon>Chytridiomycota</taxon>
        <taxon>Chytridiomycota incertae sedis</taxon>
        <taxon>Chytridiomycetes</taxon>
        <taxon>Chytridiales</taxon>
        <taxon>Chytriomycetaceae</taxon>
        <taxon>Chytriomyces</taxon>
    </lineage>
</organism>
<keyword evidence="8" id="KW-1185">Reference proteome</keyword>
<dbReference type="Gene3D" id="3.40.50.1820">
    <property type="entry name" value="alpha/beta hydrolase"/>
    <property type="match status" value="1"/>
</dbReference>
<gene>
    <name evidence="7" type="ORF">CcCBS67573_g04424</name>
</gene>
<name>A0A507FFH7_9FUNG</name>
<dbReference type="GO" id="GO:0005640">
    <property type="term" value="C:nuclear outer membrane"/>
    <property type="evidence" value="ECO:0007669"/>
    <property type="project" value="UniProtKB-SubCell"/>
</dbReference>
<dbReference type="Pfam" id="PF05705">
    <property type="entry name" value="DUF829"/>
    <property type="match status" value="1"/>
</dbReference>
<evidence type="ECO:0000256" key="3">
    <source>
        <dbReference type="ARBA" id="ARBA00022989"/>
    </source>
</evidence>
<keyword evidence="4" id="KW-0472">Membrane</keyword>
<dbReference type="Proteomes" id="UP000320333">
    <property type="component" value="Unassembled WGS sequence"/>
</dbReference>
<dbReference type="AlphaFoldDB" id="A0A507FFH7"/>
<evidence type="ECO:0008006" key="9">
    <source>
        <dbReference type="Google" id="ProtNLM"/>
    </source>
</evidence>
<dbReference type="InterPro" id="IPR008547">
    <property type="entry name" value="DUF829_TMEM53"/>
</dbReference>
<dbReference type="SUPFAM" id="SSF53474">
    <property type="entry name" value="alpha/beta-Hydrolases"/>
    <property type="match status" value="1"/>
</dbReference>
<comment type="similarity">
    <text evidence="1">Belongs to the TMEM53 family.</text>
</comment>
<evidence type="ECO:0000256" key="6">
    <source>
        <dbReference type="ARBA" id="ARBA00034303"/>
    </source>
</evidence>
<proteinExistence type="inferred from homology"/>
<dbReference type="InterPro" id="IPR029058">
    <property type="entry name" value="AB_hydrolase_fold"/>
</dbReference>
<accession>A0A507FFH7</accession>
<evidence type="ECO:0000313" key="8">
    <source>
        <dbReference type="Proteomes" id="UP000320333"/>
    </source>
</evidence>
<dbReference type="PANTHER" id="PTHR12265">
    <property type="entry name" value="TRANSMEMBRANE PROTEIN 53"/>
    <property type="match status" value="1"/>
</dbReference>
<comment type="subcellular location">
    <subcellularLocation>
        <location evidence="6">Nucleus outer membrane</location>
        <topology evidence="6">Single-pass membrane protein</topology>
    </subcellularLocation>
</comment>
<dbReference type="EMBL" id="QEAP01000132">
    <property type="protein sequence ID" value="TPX74317.1"/>
    <property type="molecule type" value="Genomic_DNA"/>
</dbReference>
<evidence type="ECO:0000256" key="1">
    <source>
        <dbReference type="ARBA" id="ARBA00007387"/>
    </source>
</evidence>
<protein>
    <recommendedName>
        <fullName evidence="9">Peptidase S9 prolyl oligopeptidase catalytic domain-containing protein</fullName>
    </recommendedName>
</protein>
<sequence length="277" mass="31006">MPEQVTVGPFTVLPPADNSPAKGKFVLLFGWTDSQFKYVAKYAEWYNQRGFTALVTTAEYQDTHNHMGNATTVSLFQETIPFLREHGLVVSAAESESDHRANPNEGSVLHLFSNGGCIRMRQFVNSLHAQGLALRTRAVVLDSAPGHLSVPGGTAFLTLGLNKWLRPVASLLVYAYLSGVWMMTSEEQWKSHPIETSAVYAVSERHEDGNVFGPRLFIYSEVDQIVPAMDTKDWIRFAREKGVSVTELVFSDTEHVQHVRKRKDEYWAAVGRFLGSD</sequence>
<keyword evidence="5" id="KW-0539">Nucleus</keyword>